<dbReference type="GO" id="GO:0016020">
    <property type="term" value="C:membrane"/>
    <property type="evidence" value="ECO:0007669"/>
    <property type="project" value="UniProtKB-SubCell"/>
</dbReference>
<dbReference type="Pfam" id="PF12832">
    <property type="entry name" value="MFS_1_like"/>
    <property type="match status" value="1"/>
</dbReference>
<feature type="transmembrane region" description="Helical" evidence="6">
    <location>
        <begin position="307"/>
        <end position="331"/>
    </location>
</feature>
<evidence type="ECO:0000256" key="5">
    <source>
        <dbReference type="ARBA" id="ARBA00023136"/>
    </source>
</evidence>
<dbReference type="InterPro" id="IPR051717">
    <property type="entry name" value="MFS_MFSD6"/>
</dbReference>
<dbReference type="PANTHER" id="PTHR16172:SF41">
    <property type="entry name" value="MAJOR FACILITATOR SUPERFAMILY DOMAIN-CONTAINING PROTEIN 6-LIKE"/>
    <property type="match status" value="1"/>
</dbReference>
<keyword evidence="4 6" id="KW-1133">Transmembrane helix</keyword>
<organism evidence="8 9">
    <name type="scientific">Rozella allomycis (strain CSF55)</name>
    <dbReference type="NCBI Taxonomy" id="988480"/>
    <lineage>
        <taxon>Eukaryota</taxon>
        <taxon>Fungi</taxon>
        <taxon>Fungi incertae sedis</taxon>
        <taxon>Cryptomycota</taxon>
        <taxon>Cryptomycota incertae sedis</taxon>
        <taxon>Rozella</taxon>
    </lineage>
</organism>
<evidence type="ECO:0000256" key="4">
    <source>
        <dbReference type="ARBA" id="ARBA00022989"/>
    </source>
</evidence>
<keyword evidence="5 6" id="KW-0472">Membrane</keyword>
<dbReference type="SUPFAM" id="SSF103473">
    <property type="entry name" value="MFS general substrate transporter"/>
    <property type="match status" value="1"/>
</dbReference>
<name>A0A4P9YM54_ROZAC</name>
<dbReference type="Proteomes" id="UP000281549">
    <property type="component" value="Unassembled WGS sequence"/>
</dbReference>
<proteinExistence type="inferred from homology"/>
<dbReference type="InterPro" id="IPR036259">
    <property type="entry name" value="MFS_trans_sf"/>
</dbReference>
<dbReference type="PANTHER" id="PTHR16172">
    <property type="entry name" value="MAJOR FACILITATOR SUPERFAMILY DOMAIN-CONTAINING PROTEIN 6-LIKE"/>
    <property type="match status" value="1"/>
</dbReference>
<reference evidence="9" key="1">
    <citation type="journal article" date="2018" name="Nat. Microbiol.">
        <title>Leveraging single-cell genomics to expand the fungal tree of life.</title>
        <authorList>
            <person name="Ahrendt S.R."/>
            <person name="Quandt C.A."/>
            <person name="Ciobanu D."/>
            <person name="Clum A."/>
            <person name="Salamov A."/>
            <person name="Andreopoulos B."/>
            <person name="Cheng J.F."/>
            <person name="Woyke T."/>
            <person name="Pelin A."/>
            <person name="Henrissat B."/>
            <person name="Reynolds N.K."/>
            <person name="Benny G.L."/>
            <person name="Smith M.E."/>
            <person name="James T.Y."/>
            <person name="Grigoriev I.V."/>
        </authorList>
    </citation>
    <scope>NUCLEOTIDE SEQUENCE [LARGE SCALE GENOMIC DNA]</scope>
    <source>
        <strain evidence="9">CSF55</strain>
    </source>
</reference>
<evidence type="ECO:0000256" key="6">
    <source>
        <dbReference type="SAM" id="Phobius"/>
    </source>
</evidence>
<dbReference type="Gene3D" id="1.20.1250.20">
    <property type="entry name" value="MFS general substrate transporter like domains"/>
    <property type="match status" value="1"/>
</dbReference>
<sequence>MLFFAIPSEVDKVLKEAAILGVCILISCFSSALYPIANRIVMRQFSKANSDNMYGKQRLFGTIGDVLTIFLMAIVIGNSNYKFLAYFVPITTTMALISILIYVPGDFKEKKGISEISIDKSDLKTENNFMKLLLNRRYSNFLVISLFNGISHAIGMHFFGGFMEDKDLGLGAEKIWISFAHWISCIFEILLLLFSSKLIALVGVKKMTIFAQLCSSIRTGIHAFNVIGSDSLAPKLISLGAESFKGISFGLMTAIGVIVSSHESSASNKTLAQGLFLAVFSGMSQCLGGLVGTFILSYDQYEFIFRGYLGCFRVAFTMSFLALLLSIILNIENRKT</sequence>
<feature type="transmembrane region" description="Helical" evidence="6">
    <location>
        <begin position="17"/>
        <end position="37"/>
    </location>
</feature>
<evidence type="ECO:0000256" key="3">
    <source>
        <dbReference type="ARBA" id="ARBA00022692"/>
    </source>
</evidence>
<keyword evidence="3 6" id="KW-0812">Transmembrane</keyword>
<dbReference type="AlphaFoldDB" id="A0A4P9YM54"/>
<feature type="transmembrane region" description="Helical" evidence="6">
    <location>
        <begin position="175"/>
        <end position="195"/>
    </location>
</feature>
<comment type="subcellular location">
    <subcellularLocation>
        <location evidence="1">Membrane</location>
        <topology evidence="1">Multi-pass membrane protein</topology>
    </subcellularLocation>
</comment>
<evidence type="ECO:0000313" key="8">
    <source>
        <dbReference type="EMBL" id="RKP19620.1"/>
    </source>
</evidence>
<dbReference type="InterPro" id="IPR024989">
    <property type="entry name" value="MFS_assoc_dom"/>
</dbReference>
<accession>A0A4P9YM54</accession>
<dbReference type="EMBL" id="ML005193">
    <property type="protein sequence ID" value="RKP19620.1"/>
    <property type="molecule type" value="Genomic_DNA"/>
</dbReference>
<feature type="domain" description="Major facilitator superfamily associated" evidence="7">
    <location>
        <begin position="18"/>
        <end position="306"/>
    </location>
</feature>
<comment type="similarity">
    <text evidence="2">Belongs to the major facilitator superfamily. MFSD6 family.</text>
</comment>
<protein>
    <submittedName>
        <fullName evidence="8">MFS general substrate transporter</fullName>
    </submittedName>
</protein>
<feature type="transmembrane region" description="Helical" evidence="6">
    <location>
        <begin position="83"/>
        <end position="103"/>
    </location>
</feature>
<feature type="transmembrane region" description="Helical" evidence="6">
    <location>
        <begin position="141"/>
        <end position="163"/>
    </location>
</feature>
<evidence type="ECO:0000313" key="9">
    <source>
        <dbReference type="Proteomes" id="UP000281549"/>
    </source>
</evidence>
<gene>
    <name evidence="8" type="ORF">ROZALSC1DRAFT_28805</name>
</gene>
<feature type="transmembrane region" description="Helical" evidence="6">
    <location>
        <begin position="58"/>
        <end position="77"/>
    </location>
</feature>
<feature type="transmembrane region" description="Helical" evidence="6">
    <location>
        <begin position="274"/>
        <end position="295"/>
    </location>
</feature>
<evidence type="ECO:0000259" key="7">
    <source>
        <dbReference type="Pfam" id="PF12832"/>
    </source>
</evidence>
<evidence type="ECO:0000256" key="1">
    <source>
        <dbReference type="ARBA" id="ARBA00004141"/>
    </source>
</evidence>
<evidence type="ECO:0000256" key="2">
    <source>
        <dbReference type="ARBA" id="ARBA00005241"/>
    </source>
</evidence>